<keyword evidence="3 6" id="KW-1015">Disulfide bond</keyword>
<dbReference type="Proteomes" id="UP000837857">
    <property type="component" value="Chromosome 4"/>
</dbReference>
<evidence type="ECO:0000313" key="11">
    <source>
        <dbReference type="Proteomes" id="UP000837857"/>
    </source>
</evidence>
<keyword evidence="1" id="KW-0732">Signal</keyword>
<dbReference type="SUPFAM" id="SSF57196">
    <property type="entry name" value="EGF/Laminin"/>
    <property type="match status" value="1"/>
</dbReference>
<keyword evidence="11" id="KW-1185">Reference proteome</keyword>
<evidence type="ECO:0000256" key="6">
    <source>
        <dbReference type="PROSITE-ProRule" id="PRU00460"/>
    </source>
</evidence>
<feature type="disulfide bond" evidence="6">
    <location>
        <begin position="320"/>
        <end position="329"/>
    </location>
</feature>
<protein>
    <submittedName>
        <fullName evidence="10">Uncharacterized protein</fullName>
    </submittedName>
</protein>
<dbReference type="PANTHER" id="PTHR10574">
    <property type="entry name" value="NETRIN/LAMININ-RELATED"/>
    <property type="match status" value="1"/>
</dbReference>
<dbReference type="SMART" id="SM00281">
    <property type="entry name" value="LamB"/>
    <property type="match status" value="1"/>
</dbReference>
<dbReference type="PROSITE" id="PS01248">
    <property type="entry name" value="EGF_LAM_1"/>
    <property type="match status" value="1"/>
</dbReference>
<dbReference type="InterPro" id="IPR008211">
    <property type="entry name" value="Laminin_N"/>
</dbReference>
<organism evidence="10 11">
    <name type="scientific">Iphiclides podalirius</name>
    <name type="common">scarce swallowtail</name>
    <dbReference type="NCBI Taxonomy" id="110791"/>
    <lineage>
        <taxon>Eukaryota</taxon>
        <taxon>Metazoa</taxon>
        <taxon>Ecdysozoa</taxon>
        <taxon>Arthropoda</taxon>
        <taxon>Hexapoda</taxon>
        <taxon>Insecta</taxon>
        <taxon>Pterygota</taxon>
        <taxon>Neoptera</taxon>
        <taxon>Endopterygota</taxon>
        <taxon>Lepidoptera</taxon>
        <taxon>Glossata</taxon>
        <taxon>Ditrysia</taxon>
        <taxon>Papilionoidea</taxon>
        <taxon>Papilionidae</taxon>
        <taxon>Papilioninae</taxon>
        <taxon>Iphiclides</taxon>
    </lineage>
</organism>
<dbReference type="Pfam" id="PF00055">
    <property type="entry name" value="Laminin_N"/>
    <property type="match status" value="1"/>
</dbReference>
<dbReference type="InterPro" id="IPR050440">
    <property type="entry name" value="Laminin/Netrin_ECM"/>
</dbReference>
<sequence>MELLHVIIKSGPSPRPLAWSLEVSPSESNEDWRMVRAYGDRDHCMKLWDLRPERRRRKARAAKRISRSDKLTCSTQFASPRPLENGEMHVAIGEGISARRVRVSFRAAHAAAPMQQYYSVRELTLAARCLCHGHASQCAVDAEGARCSCLHDTCGAHCQRCCSGGEWRPASACTTATSPTNPTNPTTDHTEDCSCGQRGACSYDDTGAIICMNCTAFQDNRAGPLCDRCLFGYYSAVPDGLCVPCECDPEGSDGSCIWDKKHHQVRCSCKPGYSGGQCDACADSEASFPGCGLEETTPACKCDPRGIVDSSRVCDEVCECKANVVGERCDRCAAGHYGLSGELVSGCRPCYCSHVTDSCHAEREPARDMVLPLGDAWLISDWQGEETYEPSVDDQGKPFLISYEVEGWENYYWLTNTFNGEQLSMYGGEIRASLFWGVARGDTGGSPTVGPDLVLVSADGSRLAYSNSSHESPGELELTASLLEGGWRTDLGDVASRSQLMDALSDVRGLMLRAHFHNDQDEVGPHFQKVSAEWNDSLADSSQLTGPRPRGRCGLKRLI</sequence>
<name>A0ABN8IZM3_9NEOP</name>
<dbReference type="InterPro" id="IPR000034">
    <property type="entry name" value="Laminin_IV"/>
</dbReference>
<dbReference type="Gene3D" id="2.60.120.260">
    <property type="entry name" value="Galactose-binding domain-like"/>
    <property type="match status" value="1"/>
</dbReference>
<dbReference type="PANTHER" id="PTHR10574:SF406">
    <property type="entry name" value="LAMININ SUBUNIT ALPHA 5"/>
    <property type="match status" value="1"/>
</dbReference>
<keyword evidence="2" id="KW-0677">Repeat</keyword>
<dbReference type="Pfam" id="PF00053">
    <property type="entry name" value="EGF_laminin"/>
    <property type="match status" value="2"/>
</dbReference>
<comment type="caution">
    <text evidence="6">Lacks conserved residue(s) required for the propagation of feature annotation.</text>
</comment>
<evidence type="ECO:0000256" key="4">
    <source>
        <dbReference type="ARBA" id="ARBA00023180"/>
    </source>
</evidence>
<dbReference type="PROSITE" id="PS50027">
    <property type="entry name" value="EGF_LAM_2"/>
    <property type="match status" value="1"/>
</dbReference>
<dbReference type="SMART" id="SM00180">
    <property type="entry name" value="EGF_Lam"/>
    <property type="match status" value="4"/>
</dbReference>
<evidence type="ECO:0000256" key="5">
    <source>
        <dbReference type="ARBA" id="ARBA00023292"/>
    </source>
</evidence>
<keyword evidence="5 6" id="KW-0424">Laminin EGF-like domain</keyword>
<keyword evidence="4" id="KW-0325">Glycoprotein</keyword>
<evidence type="ECO:0000259" key="7">
    <source>
        <dbReference type="PROSITE" id="PS50027"/>
    </source>
</evidence>
<feature type="domain" description="Laminin EGF-like" evidence="7">
    <location>
        <begin position="300"/>
        <end position="349"/>
    </location>
</feature>
<feature type="domain" description="Laminin IV type A" evidence="8">
    <location>
        <begin position="372"/>
        <end position="557"/>
    </location>
</feature>
<accession>A0ABN8IZM3</accession>
<dbReference type="InterPro" id="IPR002049">
    <property type="entry name" value="LE_dom"/>
</dbReference>
<reference evidence="10" key="1">
    <citation type="submission" date="2022-03" db="EMBL/GenBank/DDBJ databases">
        <authorList>
            <person name="Martin H S."/>
        </authorList>
    </citation>
    <scope>NUCLEOTIDE SEQUENCE</scope>
</reference>
<dbReference type="EMBL" id="OW152816">
    <property type="protein sequence ID" value="CAH2065785.1"/>
    <property type="molecule type" value="Genomic_DNA"/>
</dbReference>
<dbReference type="PROSITE" id="PS51117">
    <property type="entry name" value="LAMININ_NTER"/>
    <property type="match status" value="1"/>
</dbReference>
<feature type="non-terminal residue" evidence="10">
    <location>
        <position position="559"/>
    </location>
</feature>
<evidence type="ECO:0000259" key="9">
    <source>
        <dbReference type="PROSITE" id="PS51117"/>
    </source>
</evidence>
<evidence type="ECO:0000256" key="3">
    <source>
        <dbReference type="ARBA" id="ARBA00023157"/>
    </source>
</evidence>
<evidence type="ECO:0000313" key="10">
    <source>
        <dbReference type="EMBL" id="CAH2065785.1"/>
    </source>
</evidence>
<evidence type="ECO:0000259" key="8">
    <source>
        <dbReference type="PROSITE" id="PS51115"/>
    </source>
</evidence>
<gene>
    <name evidence="10" type="ORF">IPOD504_LOCUS13132</name>
</gene>
<proteinExistence type="predicted"/>
<dbReference type="Gene3D" id="2.170.300.10">
    <property type="entry name" value="Tie2 ligand-binding domain superfamily"/>
    <property type="match status" value="1"/>
</dbReference>
<dbReference type="PROSITE" id="PS51115">
    <property type="entry name" value="LAMININ_IVA"/>
    <property type="match status" value="1"/>
</dbReference>
<dbReference type="CDD" id="cd00055">
    <property type="entry name" value="EGF_Lam"/>
    <property type="match status" value="3"/>
</dbReference>
<evidence type="ECO:0000256" key="2">
    <source>
        <dbReference type="ARBA" id="ARBA00022737"/>
    </source>
</evidence>
<dbReference type="Pfam" id="PF00052">
    <property type="entry name" value="Laminin_B"/>
    <property type="match status" value="1"/>
</dbReference>
<evidence type="ECO:0000256" key="1">
    <source>
        <dbReference type="ARBA" id="ARBA00022729"/>
    </source>
</evidence>
<feature type="domain" description="Laminin N-terminal" evidence="9">
    <location>
        <begin position="1"/>
        <end position="198"/>
    </location>
</feature>
<dbReference type="Gene3D" id="2.10.25.10">
    <property type="entry name" value="Laminin"/>
    <property type="match status" value="2"/>
</dbReference>